<protein>
    <submittedName>
        <fullName evidence="5">GntR family transcriptional regulator</fullName>
    </submittedName>
</protein>
<evidence type="ECO:0000256" key="2">
    <source>
        <dbReference type="ARBA" id="ARBA00023125"/>
    </source>
</evidence>
<dbReference type="GO" id="GO:0003700">
    <property type="term" value="F:DNA-binding transcription factor activity"/>
    <property type="evidence" value="ECO:0007669"/>
    <property type="project" value="InterPro"/>
</dbReference>
<accession>A0A367FNP5</accession>
<evidence type="ECO:0000256" key="3">
    <source>
        <dbReference type="ARBA" id="ARBA00023163"/>
    </source>
</evidence>
<name>A0A367FNP5_9ACTN</name>
<dbReference type="Pfam" id="PF00392">
    <property type="entry name" value="GntR"/>
    <property type="match status" value="1"/>
</dbReference>
<sequence>MIEWDRGEPVWAEDSAKWKQLAQELRERIESGRYRSRKRIPSQRQLEQEFGVSRDVIRQAVGHLVAMGMLKIDPGVGTSVLPPENWRLPEE</sequence>
<keyword evidence="6" id="KW-1185">Reference proteome</keyword>
<organism evidence="5 6">
    <name type="scientific">Sphaerisporangium album</name>
    <dbReference type="NCBI Taxonomy" id="509200"/>
    <lineage>
        <taxon>Bacteria</taxon>
        <taxon>Bacillati</taxon>
        <taxon>Actinomycetota</taxon>
        <taxon>Actinomycetes</taxon>
        <taxon>Streptosporangiales</taxon>
        <taxon>Streptosporangiaceae</taxon>
        <taxon>Sphaerisporangium</taxon>
    </lineage>
</organism>
<dbReference type="InterPro" id="IPR050679">
    <property type="entry name" value="Bact_HTH_transcr_reg"/>
</dbReference>
<dbReference type="PANTHER" id="PTHR44846:SF1">
    <property type="entry name" value="MANNOSYL-D-GLYCERATE TRANSPORT_METABOLISM SYSTEM REPRESSOR MNGR-RELATED"/>
    <property type="match status" value="1"/>
</dbReference>
<evidence type="ECO:0000256" key="1">
    <source>
        <dbReference type="ARBA" id="ARBA00023015"/>
    </source>
</evidence>
<keyword evidence="3" id="KW-0804">Transcription</keyword>
<dbReference type="CDD" id="cd07377">
    <property type="entry name" value="WHTH_GntR"/>
    <property type="match status" value="1"/>
</dbReference>
<dbReference type="EMBL" id="QOIL01000003">
    <property type="protein sequence ID" value="RCG32023.1"/>
    <property type="molecule type" value="Genomic_DNA"/>
</dbReference>
<dbReference type="OrthoDB" id="4338617at2"/>
<dbReference type="InterPro" id="IPR000524">
    <property type="entry name" value="Tscrpt_reg_HTH_GntR"/>
</dbReference>
<dbReference type="AlphaFoldDB" id="A0A367FNP5"/>
<keyword evidence="2" id="KW-0238">DNA-binding</keyword>
<dbReference type="GO" id="GO:0003677">
    <property type="term" value="F:DNA binding"/>
    <property type="evidence" value="ECO:0007669"/>
    <property type="project" value="UniProtKB-KW"/>
</dbReference>
<feature type="domain" description="HTH gntR-type" evidence="4">
    <location>
        <begin position="15"/>
        <end position="83"/>
    </location>
</feature>
<dbReference type="PRINTS" id="PR00035">
    <property type="entry name" value="HTHGNTR"/>
</dbReference>
<dbReference type="SUPFAM" id="SSF46785">
    <property type="entry name" value="Winged helix' DNA-binding domain"/>
    <property type="match status" value="1"/>
</dbReference>
<keyword evidence="1" id="KW-0805">Transcription regulation</keyword>
<dbReference type="InterPro" id="IPR036390">
    <property type="entry name" value="WH_DNA-bd_sf"/>
</dbReference>
<gene>
    <name evidence="5" type="ORF">DQ384_05645</name>
</gene>
<evidence type="ECO:0000259" key="4">
    <source>
        <dbReference type="PROSITE" id="PS50949"/>
    </source>
</evidence>
<evidence type="ECO:0000313" key="6">
    <source>
        <dbReference type="Proteomes" id="UP000253094"/>
    </source>
</evidence>
<comment type="caution">
    <text evidence="5">The sequence shown here is derived from an EMBL/GenBank/DDBJ whole genome shotgun (WGS) entry which is preliminary data.</text>
</comment>
<dbReference type="PANTHER" id="PTHR44846">
    <property type="entry name" value="MANNOSYL-D-GLYCERATE TRANSPORT/METABOLISM SYSTEM REPRESSOR MNGR-RELATED"/>
    <property type="match status" value="1"/>
</dbReference>
<reference evidence="5 6" key="1">
    <citation type="submission" date="2018-06" db="EMBL/GenBank/DDBJ databases">
        <title>Sphaerisporangium craniellae sp. nov., isolated from a marine sponge in the South China Sea.</title>
        <authorList>
            <person name="Li L."/>
        </authorList>
    </citation>
    <scope>NUCLEOTIDE SEQUENCE [LARGE SCALE GENOMIC DNA]</scope>
    <source>
        <strain evidence="5 6">CCTCC AA 208026</strain>
    </source>
</reference>
<dbReference type="Proteomes" id="UP000253094">
    <property type="component" value="Unassembled WGS sequence"/>
</dbReference>
<dbReference type="SMART" id="SM00345">
    <property type="entry name" value="HTH_GNTR"/>
    <property type="match status" value="1"/>
</dbReference>
<evidence type="ECO:0000313" key="5">
    <source>
        <dbReference type="EMBL" id="RCG32023.1"/>
    </source>
</evidence>
<dbReference type="GO" id="GO:0045892">
    <property type="term" value="P:negative regulation of DNA-templated transcription"/>
    <property type="evidence" value="ECO:0007669"/>
    <property type="project" value="TreeGrafter"/>
</dbReference>
<dbReference type="Gene3D" id="1.10.10.10">
    <property type="entry name" value="Winged helix-like DNA-binding domain superfamily/Winged helix DNA-binding domain"/>
    <property type="match status" value="1"/>
</dbReference>
<dbReference type="PROSITE" id="PS50949">
    <property type="entry name" value="HTH_GNTR"/>
    <property type="match status" value="1"/>
</dbReference>
<dbReference type="RefSeq" id="WP_114027638.1">
    <property type="nucleotide sequence ID" value="NZ_QOIL01000003.1"/>
</dbReference>
<dbReference type="InterPro" id="IPR036388">
    <property type="entry name" value="WH-like_DNA-bd_sf"/>
</dbReference>
<proteinExistence type="predicted"/>